<accession>A0DL87</accession>
<dbReference type="InParanoid" id="A0DL87"/>
<dbReference type="Proteomes" id="UP000000600">
    <property type="component" value="Unassembled WGS sequence"/>
</dbReference>
<dbReference type="GeneID" id="5036986"/>
<dbReference type="RefSeq" id="XP_001451201.1">
    <property type="nucleotide sequence ID" value="XM_001451164.1"/>
</dbReference>
<dbReference type="HOGENOM" id="CLU_2202143_0_0_1"/>
<dbReference type="AlphaFoldDB" id="A0DL87"/>
<name>A0DL87_PARTE</name>
<dbReference type="KEGG" id="ptm:GSPATT00018121001"/>
<sequence>MIQSLKQIKIKKVPFNYTYYSFPILLFLCSYSCIETLSQWWVVPTLLKIVTTMITYSHSTNMGTAPFWTFAIVYQIFVLDLITTGSLFWSQRNLSVHREKRQELYKKY</sequence>
<proteinExistence type="predicted"/>
<dbReference type="OrthoDB" id="316594at2759"/>
<dbReference type="EMBL" id="CT868485">
    <property type="protein sequence ID" value="CAK83804.1"/>
    <property type="molecule type" value="Genomic_DNA"/>
</dbReference>
<organism evidence="2 3">
    <name type="scientific">Paramecium tetraurelia</name>
    <dbReference type="NCBI Taxonomy" id="5888"/>
    <lineage>
        <taxon>Eukaryota</taxon>
        <taxon>Sar</taxon>
        <taxon>Alveolata</taxon>
        <taxon>Ciliophora</taxon>
        <taxon>Intramacronucleata</taxon>
        <taxon>Oligohymenophorea</taxon>
        <taxon>Peniculida</taxon>
        <taxon>Parameciidae</taxon>
        <taxon>Paramecium</taxon>
    </lineage>
</organism>
<evidence type="ECO:0000313" key="2">
    <source>
        <dbReference type="EMBL" id="CAK83804.1"/>
    </source>
</evidence>
<keyword evidence="1" id="KW-0812">Transmembrane</keyword>
<protein>
    <submittedName>
        <fullName evidence="2">Uncharacterized protein</fullName>
    </submittedName>
</protein>
<feature type="transmembrane region" description="Helical" evidence="1">
    <location>
        <begin position="67"/>
        <end position="90"/>
    </location>
</feature>
<keyword evidence="3" id="KW-1185">Reference proteome</keyword>
<feature type="transmembrane region" description="Helical" evidence="1">
    <location>
        <begin position="20"/>
        <end position="43"/>
    </location>
</feature>
<evidence type="ECO:0000256" key="1">
    <source>
        <dbReference type="SAM" id="Phobius"/>
    </source>
</evidence>
<gene>
    <name evidence="2" type="ORF">GSPATT00018121001</name>
</gene>
<keyword evidence="1" id="KW-0472">Membrane</keyword>
<evidence type="ECO:0000313" key="3">
    <source>
        <dbReference type="Proteomes" id="UP000000600"/>
    </source>
</evidence>
<reference evidence="2 3" key="1">
    <citation type="journal article" date="2006" name="Nature">
        <title>Global trends of whole-genome duplications revealed by the ciliate Paramecium tetraurelia.</title>
        <authorList>
            <consortium name="Genoscope"/>
            <person name="Aury J.-M."/>
            <person name="Jaillon O."/>
            <person name="Duret L."/>
            <person name="Noel B."/>
            <person name="Jubin C."/>
            <person name="Porcel B.M."/>
            <person name="Segurens B."/>
            <person name="Daubin V."/>
            <person name="Anthouard V."/>
            <person name="Aiach N."/>
            <person name="Arnaiz O."/>
            <person name="Billaut A."/>
            <person name="Beisson J."/>
            <person name="Blanc I."/>
            <person name="Bouhouche K."/>
            <person name="Camara F."/>
            <person name="Duharcourt S."/>
            <person name="Guigo R."/>
            <person name="Gogendeau D."/>
            <person name="Katinka M."/>
            <person name="Keller A.-M."/>
            <person name="Kissmehl R."/>
            <person name="Klotz C."/>
            <person name="Koll F."/>
            <person name="Le Moue A."/>
            <person name="Lepere C."/>
            <person name="Malinsky S."/>
            <person name="Nowacki M."/>
            <person name="Nowak J.K."/>
            <person name="Plattner H."/>
            <person name="Poulain J."/>
            <person name="Ruiz F."/>
            <person name="Serrano V."/>
            <person name="Zagulski M."/>
            <person name="Dessen P."/>
            <person name="Betermier M."/>
            <person name="Weissenbach J."/>
            <person name="Scarpelli C."/>
            <person name="Schachter V."/>
            <person name="Sperling L."/>
            <person name="Meyer E."/>
            <person name="Cohen J."/>
            <person name="Wincker P."/>
        </authorList>
    </citation>
    <scope>NUCLEOTIDE SEQUENCE [LARGE SCALE GENOMIC DNA]</scope>
    <source>
        <strain evidence="2 3">Stock d4-2</strain>
    </source>
</reference>
<keyword evidence="1" id="KW-1133">Transmembrane helix</keyword>